<evidence type="ECO:0008006" key="10">
    <source>
        <dbReference type="Google" id="ProtNLM"/>
    </source>
</evidence>
<feature type="transmembrane region" description="Helical" evidence="7">
    <location>
        <begin position="416"/>
        <end position="438"/>
    </location>
</feature>
<comment type="subcellular location">
    <subcellularLocation>
        <location evidence="1">Cell inner membrane</location>
        <topology evidence="1">Multi-pass membrane protein</topology>
    </subcellularLocation>
</comment>
<feature type="transmembrane region" description="Helical" evidence="7">
    <location>
        <begin position="200"/>
        <end position="222"/>
    </location>
</feature>
<dbReference type="GO" id="GO:0005886">
    <property type="term" value="C:plasma membrane"/>
    <property type="evidence" value="ECO:0007669"/>
    <property type="project" value="UniProtKB-SubCell"/>
</dbReference>
<evidence type="ECO:0000256" key="1">
    <source>
        <dbReference type="ARBA" id="ARBA00004429"/>
    </source>
</evidence>
<dbReference type="InterPro" id="IPR052031">
    <property type="entry name" value="Membrane_Transporter-Flippase"/>
</dbReference>
<feature type="transmembrane region" description="Helical" evidence="7">
    <location>
        <begin position="21"/>
        <end position="43"/>
    </location>
</feature>
<feature type="transmembrane region" description="Helical" evidence="7">
    <location>
        <begin position="98"/>
        <end position="116"/>
    </location>
</feature>
<gene>
    <name evidence="8" type="ORF">BA177_00670</name>
</gene>
<dbReference type="STRING" id="1548547.BA177_00670"/>
<feature type="transmembrane region" description="Helical" evidence="7">
    <location>
        <begin position="55"/>
        <end position="78"/>
    </location>
</feature>
<dbReference type="EMBL" id="CP016268">
    <property type="protein sequence ID" value="ANO49927.1"/>
    <property type="molecule type" value="Genomic_DNA"/>
</dbReference>
<dbReference type="NCBIfam" id="TIGR00797">
    <property type="entry name" value="matE"/>
    <property type="match status" value="1"/>
</dbReference>
<dbReference type="PANTHER" id="PTHR43549:SF3">
    <property type="entry name" value="MULTIDRUG RESISTANCE PROTEIN YPNP-RELATED"/>
    <property type="match status" value="1"/>
</dbReference>
<evidence type="ECO:0000256" key="7">
    <source>
        <dbReference type="SAM" id="Phobius"/>
    </source>
</evidence>
<evidence type="ECO:0000256" key="6">
    <source>
        <dbReference type="ARBA" id="ARBA00023136"/>
    </source>
</evidence>
<feature type="transmembrane region" description="Helical" evidence="7">
    <location>
        <begin position="136"/>
        <end position="157"/>
    </location>
</feature>
<dbReference type="Pfam" id="PF01554">
    <property type="entry name" value="MatE"/>
    <property type="match status" value="2"/>
</dbReference>
<dbReference type="AlphaFoldDB" id="A0A193LBP6"/>
<dbReference type="RefSeq" id="WP_068611827.1">
    <property type="nucleotide sequence ID" value="NZ_CP016268.1"/>
</dbReference>
<protein>
    <recommendedName>
        <fullName evidence="10">MATE family efflux transporter</fullName>
    </recommendedName>
</protein>
<sequence length="477" mass="50399">MKPAQARLTQGPVGQHLVDMTVPVIYGITMMMLQSFADAWFIGQVGDRELAALSFGFPVLMVVTSVAIGLGAGTSSVVARAIGAHDHERAKRLATDSLLLSFGVTAVICAIGILTIDPLFTLLGAPADMLPLIGSYMRILYIGVPFVVVGMVGMSSMRATGDTRLPSKLMVIAAVLNVVLDPILIFGLGPIPRMELDGAAMAGLLARAIIFVGTVFFMHQRLDMLTFRLPKFPQLKSSWKDILHVGVPAAATNAIIPIALGVITAMLAKYGTDAVAGFGVATRIESLTLVVYYAMSAVIGPFVGQNMSVGESKRILTALRLCTVFCLASGLGIAVLLAAGSNVIPALFSDSNEVTDVATLFMWIVPISYGAYGMVMVMNASFNGMGKPMPAVAVSVARMVVIYVPLAFIGDRFFGIAGIFAAYAAANIVMGLVSYLWARRSVQAQCDKNVHRAPTVVAPTEAVVARYASASEATRRS</sequence>
<feature type="transmembrane region" description="Helical" evidence="7">
    <location>
        <begin position="360"/>
        <end position="379"/>
    </location>
</feature>
<feature type="transmembrane region" description="Helical" evidence="7">
    <location>
        <begin position="169"/>
        <end position="188"/>
    </location>
</feature>
<evidence type="ECO:0000256" key="5">
    <source>
        <dbReference type="ARBA" id="ARBA00022989"/>
    </source>
</evidence>
<dbReference type="OrthoDB" id="9806302at2"/>
<evidence type="ECO:0000256" key="4">
    <source>
        <dbReference type="ARBA" id="ARBA00022692"/>
    </source>
</evidence>
<dbReference type="Proteomes" id="UP000092695">
    <property type="component" value="Chromosome"/>
</dbReference>
<keyword evidence="5 7" id="KW-1133">Transmembrane helix</keyword>
<proteinExistence type="predicted"/>
<feature type="transmembrane region" description="Helical" evidence="7">
    <location>
        <begin position="391"/>
        <end position="410"/>
    </location>
</feature>
<organism evidence="8 9">
    <name type="scientific">Woeseia oceani</name>
    <dbReference type="NCBI Taxonomy" id="1548547"/>
    <lineage>
        <taxon>Bacteria</taxon>
        <taxon>Pseudomonadati</taxon>
        <taxon>Pseudomonadota</taxon>
        <taxon>Gammaproteobacteria</taxon>
        <taxon>Woeseiales</taxon>
        <taxon>Woeseiaceae</taxon>
        <taxon>Woeseia</taxon>
    </lineage>
</organism>
<feature type="transmembrane region" description="Helical" evidence="7">
    <location>
        <begin position="316"/>
        <end position="340"/>
    </location>
</feature>
<dbReference type="GO" id="GO:0042910">
    <property type="term" value="F:xenobiotic transmembrane transporter activity"/>
    <property type="evidence" value="ECO:0007669"/>
    <property type="project" value="InterPro"/>
</dbReference>
<feature type="transmembrane region" description="Helical" evidence="7">
    <location>
        <begin position="287"/>
        <end position="304"/>
    </location>
</feature>
<dbReference type="PANTHER" id="PTHR43549">
    <property type="entry name" value="MULTIDRUG RESISTANCE PROTEIN YPNP-RELATED"/>
    <property type="match status" value="1"/>
</dbReference>
<accession>A0A193LBP6</accession>
<keyword evidence="2" id="KW-0813">Transport</keyword>
<keyword evidence="3" id="KW-1003">Cell membrane</keyword>
<feature type="transmembrane region" description="Helical" evidence="7">
    <location>
        <begin position="242"/>
        <end position="267"/>
    </location>
</feature>
<keyword evidence="6 7" id="KW-0472">Membrane</keyword>
<name>A0A193LBP6_9GAMM</name>
<dbReference type="GO" id="GO:0015297">
    <property type="term" value="F:antiporter activity"/>
    <property type="evidence" value="ECO:0007669"/>
    <property type="project" value="InterPro"/>
</dbReference>
<evidence type="ECO:0000313" key="8">
    <source>
        <dbReference type="EMBL" id="ANO49927.1"/>
    </source>
</evidence>
<evidence type="ECO:0000256" key="3">
    <source>
        <dbReference type="ARBA" id="ARBA00022475"/>
    </source>
</evidence>
<dbReference type="InterPro" id="IPR002528">
    <property type="entry name" value="MATE_fam"/>
</dbReference>
<evidence type="ECO:0000256" key="2">
    <source>
        <dbReference type="ARBA" id="ARBA00022448"/>
    </source>
</evidence>
<keyword evidence="9" id="KW-1185">Reference proteome</keyword>
<evidence type="ECO:0000313" key="9">
    <source>
        <dbReference type="Proteomes" id="UP000092695"/>
    </source>
</evidence>
<dbReference type="InterPro" id="IPR048279">
    <property type="entry name" value="MdtK-like"/>
</dbReference>
<dbReference type="KEGG" id="woc:BA177_00670"/>
<reference evidence="8 9" key="1">
    <citation type="submission" date="2016-06" db="EMBL/GenBank/DDBJ databases">
        <title>Complete genome sequence of a deep-branching marine Gamma Proteobacterium Woeseia oceani type strain XK5.</title>
        <authorList>
            <person name="Mu D."/>
            <person name="Du Z."/>
        </authorList>
    </citation>
    <scope>NUCLEOTIDE SEQUENCE [LARGE SCALE GENOMIC DNA]</scope>
    <source>
        <strain evidence="8 9">XK5</strain>
    </source>
</reference>
<dbReference type="PIRSF" id="PIRSF006603">
    <property type="entry name" value="DinF"/>
    <property type="match status" value="1"/>
</dbReference>
<keyword evidence="4 7" id="KW-0812">Transmembrane</keyword>